<gene>
    <name evidence="1" type="ORF">KFK09_012078</name>
</gene>
<protein>
    <submittedName>
        <fullName evidence="1">Uncharacterized protein</fullName>
    </submittedName>
</protein>
<dbReference type="Proteomes" id="UP000829196">
    <property type="component" value="Unassembled WGS sequence"/>
</dbReference>
<comment type="caution">
    <text evidence="1">The sequence shown here is derived from an EMBL/GenBank/DDBJ whole genome shotgun (WGS) entry which is preliminary data.</text>
</comment>
<evidence type="ECO:0000313" key="2">
    <source>
        <dbReference type="Proteomes" id="UP000829196"/>
    </source>
</evidence>
<proteinExistence type="predicted"/>
<reference evidence="1" key="1">
    <citation type="journal article" date="2022" name="Front. Genet.">
        <title>Chromosome-Scale Assembly of the Dendrobium nobile Genome Provides Insights Into the Molecular Mechanism of the Biosynthesis of the Medicinal Active Ingredient of Dendrobium.</title>
        <authorList>
            <person name="Xu Q."/>
            <person name="Niu S.-C."/>
            <person name="Li K.-L."/>
            <person name="Zheng P.-J."/>
            <person name="Zhang X.-J."/>
            <person name="Jia Y."/>
            <person name="Liu Y."/>
            <person name="Niu Y.-X."/>
            <person name="Yu L.-H."/>
            <person name="Chen D.-F."/>
            <person name="Zhang G.-Q."/>
        </authorList>
    </citation>
    <scope>NUCLEOTIDE SEQUENCE</scope>
    <source>
        <tissue evidence="1">Leaf</tissue>
    </source>
</reference>
<organism evidence="1 2">
    <name type="scientific">Dendrobium nobile</name>
    <name type="common">Orchid</name>
    <dbReference type="NCBI Taxonomy" id="94219"/>
    <lineage>
        <taxon>Eukaryota</taxon>
        <taxon>Viridiplantae</taxon>
        <taxon>Streptophyta</taxon>
        <taxon>Embryophyta</taxon>
        <taxon>Tracheophyta</taxon>
        <taxon>Spermatophyta</taxon>
        <taxon>Magnoliopsida</taxon>
        <taxon>Liliopsida</taxon>
        <taxon>Asparagales</taxon>
        <taxon>Orchidaceae</taxon>
        <taxon>Epidendroideae</taxon>
        <taxon>Malaxideae</taxon>
        <taxon>Dendrobiinae</taxon>
        <taxon>Dendrobium</taxon>
    </lineage>
</organism>
<keyword evidence="2" id="KW-1185">Reference proteome</keyword>
<accession>A0A8T3BJU5</accession>
<sequence>MPATSEIHDIDLLFVALEPMSSTSTNMTNVPRMMANGDHIDVQVHAFVKLRTTRSIHCRVMLPSKLMINKLGYTTWPSTISSMNSQTIAMATSLSSAKAIPFPKHVLFTFATPFSSNDTGGSSGYGLFKLMTEADALPFPPAISTVN</sequence>
<evidence type="ECO:0000313" key="1">
    <source>
        <dbReference type="EMBL" id="KAI0511448.1"/>
    </source>
</evidence>
<dbReference type="AlphaFoldDB" id="A0A8T3BJU5"/>
<name>A0A8T3BJU5_DENNO</name>
<dbReference type="EMBL" id="JAGYWB010000009">
    <property type="protein sequence ID" value="KAI0511448.1"/>
    <property type="molecule type" value="Genomic_DNA"/>
</dbReference>